<dbReference type="Pfam" id="PF00723">
    <property type="entry name" value="Glyco_hydro_15"/>
    <property type="match status" value="1"/>
</dbReference>
<name>A0A6I5ZPS2_9FIRM</name>
<evidence type="ECO:0000313" key="2">
    <source>
        <dbReference type="EMBL" id="QGP91943.1"/>
    </source>
</evidence>
<keyword evidence="2" id="KW-0378">Hydrolase</keyword>
<dbReference type="Gene3D" id="1.50.10.10">
    <property type="match status" value="1"/>
</dbReference>
<feature type="domain" description="GH15-like" evidence="1">
    <location>
        <begin position="6"/>
        <end position="307"/>
    </location>
</feature>
<dbReference type="EMBL" id="CP046244">
    <property type="protein sequence ID" value="QGP91943.1"/>
    <property type="molecule type" value="Genomic_DNA"/>
</dbReference>
<dbReference type="RefSeq" id="WP_156272581.1">
    <property type="nucleotide sequence ID" value="NZ_CP046244.1"/>
</dbReference>
<gene>
    <name evidence="2" type="ORF">MGLY_12920</name>
</gene>
<proteinExistence type="predicted"/>
<evidence type="ECO:0000313" key="3">
    <source>
        <dbReference type="Proteomes" id="UP000425916"/>
    </source>
</evidence>
<dbReference type="GO" id="GO:0004553">
    <property type="term" value="F:hydrolase activity, hydrolyzing O-glycosyl compounds"/>
    <property type="evidence" value="ECO:0007669"/>
    <property type="project" value="TreeGrafter"/>
</dbReference>
<dbReference type="PANTHER" id="PTHR31616">
    <property type="entry name" value="TREHALASE"/>
    <property type="match status" value="1"/>
</dbReference>
<dbReference type="Proteomes" id="UP000425916">
    <property type="component" value="Chromosome"/>
</dbReference>
<dbReference type="InterPro" id="IPR008928">
    <property type="entry name" value="6-hairpin_glycosidase_sf"/>
</dbReference>
<dbReference type="AlphaFoldDB" id="A0A6I5ZPS2"/>
<reference evidence="2 3" key="1">
    <citation type="submission" date="2019-11" db="EMBL/GenBank/DDBJ databases">
        <title>Genome sequence of Moorella glycerini DSM11254.</title>
        <authorList>
            <person name="Poehlein A."/>
            <person name="Boeer T."/>
            <person name="Daniel R."/>
        </authorList>
    </citation>
    <scope>NUCLEOTIDE SEQUENCE [LARGE SCALE GENOMIC DNA]</scope>
    <source>
        <strain evidence="2 3">DSM 11254</strain>
    </source>
</reference>
<accession>A0A6I5ZPS2</accession>
<dbReference type="InterPro" id="IPR011613">
    <property type="entry name" value="GH15-like"/>
</dbReference>
<protein>
    <submittedName>
        <fullName evidence="2">Glycosyl hydrolases family 15</fullName>
    </submittedName>
</protein>
<organism evidence="2 3">
    <name type="scientific">Neomoorella glycerini</name>
    <dbReference type="NCBI Taxonomy" id="55779"/>
    <lineage>
        <taxon>Bacteria</taxon>
        <taxon>Bacillati</taxon>
        <taxon>Bacillota</taxon>
        <taxon>Clostridia</taxon>
        <taxon>Neomoorellales</taxon>
        <taxon>Neomoorellaceae</taxon>
        <taxon>Neomoorella</taxon>
    </lineage>
</organism>
<keyword evidence="3" id="KW-1185">Reference proteome</keyword>
<dbReference type="PANTHER" id="PTHR31616:SF0">
    <property type="entry name" value="GLUCAN 1,4-ALPHA-GLUCOSIDASE"/>
    <property type="match status" value="1"/>
</dbReference>
<evidence type="ECO:0000259" key="1">
    <source>
        <dbReference type="Pfam" id="PF00723"/>
    </source>
</evidence>
<dbReference type="GO" id="GO:0005975">
    <property type="term" value="P:carbohydrate metabolic process"/>
    <property type="evidence" value="ECO:0007669"/>
    <property type="project" value="InterPro"/>
</dbReference>
<sequence>MEAGQLFARSIDILKAYQSPTGAFPAAPDYPPYNYAWLRDGTFSARALDLVGEREAAAGFYRFGARTIIAHGYKVERAMAAVARGQPIGDATCLHTRYTLAGEEGREPWGNFQLDGYGTYLWGLAAHLRAGGPWEDIYRRAVDLVVPYLTGLWQHPCLDCWEEYGDYRHPSTLAAIYGGLQAILPWLEDESRKTGFHDAGREPEREQNPGRLVLKVEDVLERLPELARSEFIRDGHWVKFAGQDAVDANLLWLGVPFGLCSLDDPVFRETVARIATELCSGGVKRYSADTYYGGGQWLLLTAWLAWYYRLRGEEAPARKLLAWVEARADTNGFLPEQVPENLTSEAHYHYWLERWGPIANPLLWSHAMYIIAARGMEV</sequence>
<dbReference type="OrthoDB" id="3902805at2"/>
<dbReference type="InterPro" id="IPR012341">
    <property type="entry name" value="6hp_glycosidase-like_sf"/>
</dbReference>
<dbReference type="SUPFAM" id="SSF48208">
    <property type="entry name" value="Six-hairpin glycosidases"/>
    <property type="match status" value="1"/>
</dbReference>